<dbReference type="OrthoDB" id="1011748at2"/>
<name>A0A0A2F630_9PORP</name>
<reference evidence="3 4" key="1">
    <citation type="submission" date="2014-08" db="EMBL/GenBank/DDBJ databases">
        <title>Porphyromonas gulae strain:COT-052_OH1451 Genome sequencing.</title>
        <authorList>
            <person name="Wallis C."/>
            <person name="Deusch O."/>
            <person name="O'Flynn C."/>
            <person name="Davis I."/>
            <person name="Jospin G."/>
            <person name="Darling A.E."/>
            <person name="Coil D.A."/>
            <person name="Alexiev A."/>
            <person name="Horsfall A."/>
            <person name="Kirkwood N."/>
            <person name="Harris S."/>
            <person name="Eisen J.A."/>
        </authorList>
    </citation>
    <scope>NUCLEOTIDE SEQUENCE [LARGE SCALE GENOMIC DNA]</scope>
    <source>
        <strain evidence="4">COT-052 OH1451</strain>
    </source>
</reference>
<dbReference type="InterPro" id="IPR036709">
    <property type="entry name" value="Autotransporte_beta_dom_sf"/>
</dbReference>
<accession>A0A0A2F630</accession>
<evidence type="ECO:0000259" key="2">
    <source>
        <dbReference type="Pfam" id="PF13568"/>
    </source>
</evidence>
<evidence type="ECO:0000313" key="4">
    <source>
        <dbReference type="Proteomes" id="UP000030130"/>
    </source>
</evidence>
<organism evidence="3 4">
    <name type="scientific">Porphyromonas gulae</name>
    <dbReference type="NCBI Taxonomy" id="111105"/>
    <lineage>
        <taxon>Bacteria</taxon>
        <taxon>Pseudomonadati</taxon>
        <taxon>Bacteroidota</taxon>
        <taxon>Bacteroidia</taxon>
        <taxon>Bacteroidales</taxon>
        <taxon>Porphyromonadaceae</taxon>
        <taxon>Porphyromonas</taxon>
    </lineage>
</organism>
<comment type="caution">
    <text evidence="3">The sequence shown here is derived from an EMBL/GenBank/DDBJ whole genome shotgun (WGS) entry which is preliminary data.</text>
</comment>
<gene>
    <name evidence="3" type="ORF">HR08_10480</name>
</gene>
<sequence>MKRIFTVALVLLASVTMAIGQSRPALRVDANFVGSNQSMKRDGYVWDTKMNVGFRVGVAAEFKIGSGGFYLAPGLNYTMKGSKTEWDIPKMDPQTTYITKVSTRLHYLQLPINAGIRFDLMNDMAVSIEAGPFLAYGIYGTYRQKFEGWKPNNYSTDFFGPAIGGPTNTRWDIGANIIAAFHYKRYYVQIGYEHGFADIVSGGASDIPGLKDKRQSSSTTALREKGNNEYAYNRDFFVGIGYRF</sequence>
<protein>
    <submittedName>
        <fullName evidence="3">Membrane protein</fullName>
    </submittedName>
</protein>
<dbReference type="Proteomes" id="UP000030130">
    <property type="component" value="Unassembled WGS sequence"/>
</dbReference>
<feature type="domain" description="Outer membrane protein beta-barrel" evidence="2">
    <location>
        <begin position="47"/>
        <end position="199"/>
    </location>
</feature>
<dbReference type="STRING" id="111105.HR09_02005"/>
<feature type="signal peptide" evidence="1">
    <location>
        <begin position="1"/>
        <end position="18"/>
    </location>
</feature>
<proteinExistence type="predicted"/>
<evidence type="ECO:0000256" key="1">
    <source>
        <dbReference type="SAM" id="SignalP"/>
    </source>
</evidence>
<dbReference type="GO" id="GO:0044384">
    <property type="term" value="C:host outer membrane"/>
    <property type="evidence" value="ECO:0007669"/>
    <property type="project" value="InterPro"/>
</dbReference>
<dbReference type="Pfam" id="PF13568">
    <property type="entry name" value="OMP_b-brl_2"/>
    <property type="match status" value="1"/>
</dbReference>
<feature type="chain" id="PRO_5001986624" evidence="1">
    <location>
        <begin position="19"/>
        <end position="244"/>
    </location>
</feature>
<dbReference type="EMBL" id="JRAI01000082">
    <property type="protein sequence ID" value="KGN83869.1"/>
    <property type="molecule type" value="Genomic_DNA"/>
</dbReference>
<dbReference type="AlphaFoldDB" id="A0A0A2F630"/>
<dbReference type="PROSITE" id="PS00695">
    <property type="entry name" value="ENT_VIR_OMP_2"/>
    <property type="match status" value="1"/>
</dbReference>
<evidence type="ECO:0000313" key="3">
    <source>
        <dbReference type="EMBL" id="KGN83869.1"/>
    </source>
</evidence>
<keyword evidence="1" id="KW-0732">Signal</keyword>
<dbReference type="InterPro" id="IPR000758">
    <property type="entry name" value="Enterovir_OMP"/>
</dbReference>
<dbReference type="InterPro" id="IPR025665">
    <property type="entry name" value="Beta-barrel_OMP_2"/>
</dbReference>
<dbReference type="SUPFAM" id="SSF103515">
    <property type="entry name" value="Autotransporter"/>
    <property type="match status" value="1"/>
</dbReference>
<dbReference type="RefSeq" id="WP_039422269.1">
    <property type="nucleotide sequence ID" value="NZ_JRAI01000082.1"/>
</dbReference>